<dbReference type="EMBL" id="MFAY01000063">
    <property type="protein sequence ID" value="OGD87238.1"/>
    <property type="molecule type" value="Genomic_DNA"/>
</dbReference>
<dbReference type="AlphaFoldDB" id="A0A1F5G5X0"/>
<evidence type="ECO:0000313" key="2">
    <source>
        <dbReference type="EMBL" id="OGD87238.1"/>
    </source>
</evidence>
<accession>A0A1F5G5X0</accession>
<evidence type="ECO:0000313" key="3">
    <source>
        <dbReference type="Proteomes" id="UP000178577"/>
    </source>
</evidence>
<comment type="caution">
    <text evidence="2">The sequence shown here is derived from an EMBL/GenBank/DDBJ whole genome shotgun (WGS) entry which is preliminary data.</text>
</comment>
<evidence type="ECO:0000256" key="1">
    <source>
        <dbReference type="SAM" id="SignalP"/>
    </source>
</evidence>
<feature type="signal peptide" evidence="1">
    <location>
        <begin position="1"/>
        <end position="24"/>
    </location>
</feature>
<protein>
    <submittedName>
        <fullName evidence="2">Uncharacterized protein</fullName>
    </submittedName>
</protein>
<sequence length="319" mass="35368">MRKLSFLVLIISLLFISSIQNVFASHTTSVELLQLTSGFYREDWAAINKDKILWVAEGIIYIYDDKEKTTSSFFEGTQPLTNFYALIAYDGRYIIYNQYDGISYNVSAYDTKKGIDIPITSGTGSHFATDYDNKTVVYIDGGACGKLYAFDIVREEAKLVAENACGSAKISKDIVVWTYGNNIYGYDLKKDETFLITDNGGHPDVYKDNVVWLSVEAGFTEVHLKNLNNGKQKILHGTSEYGITYPAISDGYVIWGKTTAQDVAGVEGIGLVGGEVFEIQEQGRHQNGVIAPQLEGNIAAWMAWRTGNGDIYAAIIDKN</sequence>
<proteinExistence type="predicted"/>
<keyword evidence="1" id="KW-0732">Signal</keyword>
<dbReference type="PANTHER" id="PTHR36842">
    <property type="entry name" value="PROTEIN TOLB HOMOLOG"/>
    <property type="match status" value="1"/>
</dbReference>
<dbReference type="PANTHER" id="PTHR36842:SF1">
    <property type="entry name" value="PROTEIN TOLB"/>
    <property type="match status" value="1"/>
</dbReference>
<dbReference type="Proteomes" id="UP000178577">
    <property type="component" value="Unassembled WGS sequence"/>
</dbReference>
<organism evidence="2 3">
    <name type="scientific">Candidatus Curtissbacteria bacterium RIFCSPHIGHO2_01_FULL_40_12</name>
    <dbReference type="NCBI Taxonomy" id="1797710"/>
    <lineage>
        <taxon>Bacteria</taxon>
        <taxon>Candidatus Curtissiibacteriota</taxon>
    </lineage>
</organism>
<reference evidence="2 3" key="1">
    <citation type="journal article" date="2016" name="Nat. Commun.">
        <title>Thousands of microbial genomes shed light on interconnected biogeochemical processes in an aquifer system.</title>
        <authorList>
            <person name="Anantharaman K."/>
            <person name="Brown C.T."/>
            <person name="Hug L.A."/>
            <person name="Sharon I."/>
            <person name="Castelle C.J."/>
            <person name="Probst A.J."/>
            <person name="Thomas B.C."/>
            <person name="Singh A."/>
            <person name="Wilkins M.J."/>
            <person name="Karaoz U."/>
            <person name="Brodie E.L."/>
            <person name="Williams K.H."/>
            <person name="Hubbard S.S."/>
            <person name="Banfield J.F."/>
        </authorList>
    </citation>
    <scope>NUCLEOTIDE SEQUENCE [LARGE SCALE GENOMIC DNA]</scope>
</reference>
<name>A0A1F5G5X0_9BACT</name>
<feature type="chain" id="PRO_5009518695" evidence="1">
    <location>
        <begin position="25"/>
        <end position="319"/>
    </location>
</feature>
<dbReference type="SUPFAM" id="SSF69304">
    <property type="entry name" value="Tricorn protease N-terminal domain"/>
    <property type="match status" value="1"/>
</dbReference>
<gene>
    <name evidence="2" type="ORF">A2693_05055</name>
</gene>